<dbReference type="AlphaFoldDB" id="A0A2R6XFC7"/>
<evidence type="ECO:0008006" key="3">
    <source>
        <dbReference type="Google" id="ProtNLM"/>
    </source>
</evidence>
<dbReference type="Proteomes" id="UP000244005">
    <property type="component" value="Unassembled WGS sequence"/>
</dbReference>
<proteinExistence type="predicted"/>
<dbReference type="PANTHER" id="PTHR37067">
    <property type="entry name" value="PX DOMAIN-CONTAINING PROTEIN"/>
    <property type="match status" value="1"/>
</dbReference>
<sequence>MLRATLRTPFNPDHQVNYGLSIASRDAATSEVVSVNCLFCIHFGREDTDTSTAQEERKRRRTKNIKSFTRPFRTDNYVQHFSRQHKARWDQFKILARDQKATFFQRNAPVRHRNIIPSHFAGNQTAMQLYIDKAIVDVFIGDLLLDQDNDDGLPNMCRERALRIFKDIDPNTQFNLMAGFLSTGVSFRQAEALVTMTKEVTGVAEIGTAKDERVAQYARFILALNLQHIHHILDNSWAFSIALDMSTHMSISYLDIRIRLFWHGEILNLHLIGIPVFCRHTAAKVYRHASAVLDVLCTEWKTMLISISTDGEPRMTGHICGVATQFEQAALPGFYRVWCGLHQLDLKLRSFYEELMDEQFVSMLTALIGYLRRQQNLINDLGTKCRTLAETRWESMSKVASWFKTHLLMFVKDVSAAATATFKQLQKDDTLVSRQREAIANLQTCYKDYINANGPLASEQREDIDIERDDVSSNDLYSARVADMTTFLEHMGDFVSNRMQHAGQASMENLSRNLSKGLLNLFAGLDEVVAEQNSLNGVSLDVLPSVLPHELVTLNGRDFTAIVRAQRERLAARWASNSAEATMDYIETKFRDLKNAYRNEEPFRNALDGCTYQTPFSKAWKLTSDRFKKLEMFCAGLASTLPGTSSVQRDFSILKWEKDIQRMSLTDFSLEGVMHARQFKLLQKLTF</sequence>
<keyword evidence="2" id="KW-1185">Reference proteome</keyword>
<reference evidence="2" key="1">
    <citation type="journal article" date="2017" name="Cell">
        <title>Insights into land plant evolution garnered from the Marchantia polymorpha genome.</title>
        <authorList>
            <person name="Bowman J.L."/>
            <person name="Kohchi T."/>
            <person name="Yamato K.T."/>
            <person name="Jenkins J."/>
            <person name="Shu S."/>
            <person name="Ishizaki K."/>
            <person name="Yamaoka S."/>
            <person name="Nishihama R."/>
            <person name="Nakamura Y."/>
            <person name="Berger F."/>
            <person name="Adam C."/>
            <person name="Aki S.S."/>
            <person name="Althoff F."/>
            <person name="Araki T."/>
            <person name="Arteaga-Vazquez M.A."/>
            <person name="Balasubrmanian S."/>
            <person name="Barry K."/>
            <person name="Bauer D."/>
            <person name="Boehm C.R."/>
            <person name="Briginshaw L."/>
            <person name="Caballero-Perez J."/>
            <person name="Catarino B."/>
            <person name="Chen F."/>
            <person name="Chiyoda S."/>
            <person name="Chovatia M."/>
            <person name="Davies K.M."/>
            <person name="Delmans M."/>
            <person name="Demura T."/>
            <person name="Dierschke T."/>
            <person name="Dolan L."/>
            <person name="Dorantes-Acosta A.E."/>
            <person name="Eklund D.M."/>
            <person name="Florent S.N."/>
            <person name="Flores-Sandoval E."/>
            <person name="Fujiyama A."/>
            <person name="Fukuzawa H."/>
            <person name="Galik B."/>
            <person name="Grimanelli D."/>
            <person name="Grimwood J."/>
            <person name="Grossniklaus U."/>
            <person name="Hamada T."/>
            <person name="Haseloff J."/>
            <person name="Hetherington A.J."/>
            <person name="Higo A."/>
            <person name="Hirakawa Y."/>
            <person name="Hundley H.N."/>
            <person name="Ikeda Y."/>
            <person name="Inoue K."/>
            <person name="Inoue S.I."/>
            <person name="Ishida S."/>
            <person name="Jia Q."/>
            <person name="Kakita M."/>
            <person name="Kanazawa T."/>
            <person name="Kawai Y."/>
            <person name="Kawashima T."/>
            <person name="Kennedy M."/>
            <person name="Kinose K."/>
            <person name="Kinoshita T."/>
            <person name="Kohara Y."/>
            <person name="Koide E."/>
            <person name="Komatsu K."/>
            <person name="Kopischke S."/>
            <person name="Kubo M."/>
            <person name="Kyozuka J."/>
            <person name="Lagercrantz U."/>
            <person name="Lin S.S."/>
            <person name="Lindquist E."/>
            <person name="Lipzen A.M."/>
            <person name="Lu C.W."/>
            <person name="De Luna E."/>
            <person name="Martienssen R.A."/>
            <person name="Minamino N."/>
            <person name="Mizutani M."/>
            <person name="Mizutani M."/>
            <person name="Mochizuki N."/>
            <person name="Monte I."/>
            <person name="Mosher R."/>
            <person name="Nagasaki H."/>
            <person name="Nakagami H."/>
            <person name="Naramoto S."/>
            <person name="Nishitani K."/>
            <person name="Ohtani M."/>
            <person name="Okamoto T."/>
            <person name="Okumura M."/>
            <person name="Phillips J."/>
            <person name="Pollak B."/>
            <person name="Reinders A."/>
            <person name="Rovekamp M."/>
            <person name="Sano R."/>
            <person name="Sawa S."/>
            <person name="Schmid M.W."/>
            <person name="Shirakawa M."/>
            <person name="Solano R."/>
            <person name="Spunde A."/>
            <person name="Suetsugu N."/>
            <person name="Sugano S."/>
            <person name="Sugiyama A."/>
            <person name="Sun R."/>
            <person name="Suzuki Y."/>
            <person name="Takenaka M."/>
            <person name="Takezawa D."/>
            <person name="Tomogane H."/>
            <person name="Tsuzuki M."/>
            <person name="Ueda T."/>
            <person name="Umeda M."/>
            <person name="Ward J.M."/>
            <person name="Watanabe Y."/>
            <person name="Yazaki K."/>
            <person name="Yokoyama R."/>
            <person name="Yoshitake Y."/>
            <person name="Yotsui I."/>
            <person name="Zachgo S."/>
            <person name="Schmutz J."/>
        </authorList>
    </citation>
    <scope>NUCLEOTIDE SEQUENCE [LARGE SCALE GENOMIC DNA]</scope>
    <source>
        <strain evidence="2">Tak-1</strain>
    </source>
</reference>
<name>A0A2R6XFC7_MARPO</name>
<evidence type="ECO:0000313" key="2">
    <source>
        <dbReference type="Proteomes" id="UP000244005"/>
    </source>
</evidence>
<dbReference type="PANTHER" id="PTHR37067:SF3">
    <property type="entry name" value="PX DOMAIN-CONTAINING PROTEIN"/>
    <property type="match status" value="1"/>
</dbReference>
<dbReference type="EMBL" id="KZ772691">
    <property type="protein sequence ID" value="PTQ44781.1"/>
    <property type="molecule type" value="Genomic_DNA"/>
</dbReference>
<evidence type="ECO:0000313" key="1">
    <source>
        <dbReference type="EMBL" id="PTQ44781.1"/>
    </source>
</evidence>
<dbReference type="OrthoDB" id="167947at2759"/>
<protein>
    <recommendedName>
        <fullName evidence="3">HAT C-terminal dimerisation domain-containing protein</fullName>
    </recommendedName>
</protein>
<organism evidence="1 2">
    <name type="scientific">Marchantia polymorpha</name>
    <name type="common">Common liverwort</name>
    <name type="synonym">Marchantia aquatica</name>
    <dbReference type="NCBI Taxonomy" id="3197"/>
    <lineage>
        <taxon>Eukaryota</taxon>
        <taxon>Viridiplantae</taxon>
        <taxon>Streptophyta</taxon>
        <taxon>Embryophyta</taxon>
        <taxon>Marchantiophyta</taxon>
        <taxon>Marchantiopsida</taxon>
        <taxon>Marchantiidae</taxon>
        <taxon>Marchantiales</taxon>
        <taxon>Marchantiaceae</taxon>
        <taxon>Marchantia</taxon>
    </lineage>
</organism>
<accession>A0A2R6XFC7</accession>
<gene>
    <name evidence="1" type="ORF">MARPO_0019s0180</name>
</gene>